<protein>
    <submittedName>
        <fullName evidence="2">Phage tail protein</fullName>
    </submittedName>
</protein>
<feature type="domain" description="Siphovirus-type tail component C-terminal" evidence="1">
    <location>
        <begin position="186"/>
        <end position="285"/>
    </location>
</feature>
<evidence type="ECO:0000313" key="3">
    <source>
        <dbReference type="Proteomes" id="UP001157946"/>
    </source>
</evidence>
<accession>A0AA46AG69</accession>
<name>A0AA46AG69_9BACL</name>
<dbReference type="Pfam" id="PF22768">
    <property type="entry name" value="SPP1_Dit"/>
    <property type="match status" value="1"/>
</dbReference>
<dbReference type="AlphaFoldDB" id="A0AA46AG69"/>
<comment type="caution">
    <text evidence="2">The sequence shown here is derived from an EMBL/GenBank/DDBJ whole genome shotgun (WGS) entry which is preliminary data.</text>
</comment>
<evidence type="ECO:0000313" key="2">
    <source>
        <dbReference type="EMBL" id="SMP25029.1"/>
    </source>
</evidence>
<reference evidence="2" key="1">
    <citation type="submission" date="2017-05" db="EMBL/GenBank/DDBJ databases">
        <authorList>
            <person name="Varghese N."/>
            <person name="Submissions S."/>
        </authorList>
    </citation>
    <scope>NUCLEOTIDE SEQUENCE</scope>
    <source>
        <strain evidence="2">DSM 45262</strain>
    </source>
</reference>
<dbReference type="RefSeq" id="WP_284724434.1">
    <property type="nucleotide sequence ID" value="NZ_FXTU01000005.1"/>
</dbReference>
<dbReference type="Proteomes" id="UP001157946">
    <property type="component" value="Unassembled WGS sequence"/>
</dbReference>
<evidence type="ECO:0000259" key="1">
    <source>
        <dbReference type="Pfam" id="PF22768"/>
    </source>
</evidence>
<keyword evidence="3" id="KW-1185">Reference proteome</keyword>
<dbReference type="Gene3D" id="2.40.30.200">
    <property type="match status" value="1"/>
</dbReference>
<organism evidence="2 3">
    <name type="scientific">Laceyella tengchongensis</name>
    <dbReference type="NCBI Taxonomy" id="574699"/>
    <lineage>
        <taxon>Bacteria</taxon>
        <taxon>Bacillati</taxon>
        <taxon>Bacillota</taxon>
        <taxon>Bacilli</taxon>
        <taxon>Bacillales</taxon>
        <taxon>Thermoactinomycetaceae</taxon>
        <taxon>Laceyella</taxon>
    </lineage>
</organism>
<proteinExistence type="predicted"/>
<dbReference type="InterPro" id="IPR054738">
    <property type="entry name" value="Siphovirus-type_tail_C"/>
</dbReference>
<sequence>MVDNIERIIWIMPDSQEQELTGQGWLDVAGWRGFDMADFEYVESDIPFDYGTQLKMVRTPLREMDIDVVLFGQNRADLFQKVRQLRTMFNSYKGIGRLKVIAPDGIERYVHCVYAKGMEGQTSANDMAAWRKMTLTFRAFDPFFYSNNIFSASFQIDSNPPKWFPLLPLRLGSEAVTGEITITNGGDIETFPVWKIIGPGQNPKIINLTTGYSLAFNNVTLTQGQYITIDTKQRVIEPDDGTSLYPSLAFGSTLWKIGAGANIVRVEMSGATADSKIELSFQERYLGV</sequence>
<dbReference type="Gene3D" id="2.60.120.860">
    <property type="match status" value="1"/>
</dbReference>
<dbReference type="EMBL" id="FXTU01000005">
    <property type="protein sequence ID" value="SMP25029.1"/>
    <property type="molecule type" value="Genomic_DNA"/>
</dbReference>
<gene>
    <name evidence="2" type="ORF">SAMN06265361_10512</name>
</gene>